<keyword evidence="1" id="KW-0472">Membrane</keyword>
<protein>
    <submittedName>
        <fullName evidence="2">Uncharacterized protein</fullName>
    </submittedName>
</protein>
<keyword evidence="1" id="KW-1133">Transmembrane helix</keyword>
<dbReference type="EMBL" id="JXRQ01000008">
    <property type="protein sequence ID" value="KIL53470.1"/>
    <property type="molecule type" value="Genomic_DNA"/>
</dbReference>
<dbReference type="AlphaFoldDB" id="A0A0C2RTB1"/>
<evidence type="ECO:0000256" key="1">
    <source>
        <dbReference type="SAM" id="Phobius"/>
    </source>
</evidence>
<dbReference type="Proteomes" id="UP000031950">
    <property type="component" value="Unassembled WGS sequence"/>
</dbReference>
<reference evidence="2 3" key="1">
    <citation type="submission" date="2015-01" db="EMBL/GenBank/DDBJ databases">
        <title>Genome sequence of Jeotgalibacillus alimentarius.</title>
        <authorList>
            <person name="Goh K.M."/>
            <person name="Chan K.-G."/>
            <person name="Yaakop A.S."/>
            <person name="Ee R."/>
            <person name="Gan H.M."/>
            <person name="Chan C.S."/>
        </authorList>
    </citation>
    <scope>NUCLEOTIDE SEQUENCE [LARGE SCALE GENOMIC DNA]</scope>
    <source>
        <strain evidence="2 3">YKJ-13</strain>
    </source>
</reference>
<keyword evidence="1" id="KW-0812">Transmembrane</keyword>
<proteinExistence type="predicted"/>
<evidence type="ECO:0000313" key="3">
    <source>
        <dbReference type="Proteomes" id="UP000031950"/>
    </source>
</evidence>
<name>A0A0C2RTB1_9BACL</name>
<accession>A0A0C2RTB1</accession>
<keyword evidence="3" id="KW-1185">Reference proteome</keyword>
<sequence>MTKTPIYIFNFINAATFFILAIVFSQFDFNLYITLIIFGSGSLYYLLRGIYNYKKAAKNTEGGL</sequence>
<gene>
    <name evidence="2" type="ORF">KP77_04460</name>
</gene>
<organism evidence="2 3">
    <name type="scientific">Jeotgalibacillus alimentarius</name>
    <dbReference type="NCBI Taxonomy" id="135826"/>
    <lineage>
        <taxon>Bacteria</taxon>
        <taxon>Bacillati</taxon>
        <taxon>Bacillota</taxon>
        <taxon>Bacilli</taxon>
        <taxon>Bacillales</taxon>
        <taxon>Caryophanaceae</taxon>
        <taxon>Jeotgalibacillus</taxon>
    </lineage>
</organism>
<feature type="transmembrane region" description="Helical" evidence="1">
    <location>
        <begin position="7"/>
        <end position="25"/>
    </location>
</feature>
<dbReference type="STRING" id="135826.KP77_04460"/>
<feature type="transmembrane region" description="Helical" evidence="1">
    <location>
        <begin position="31"/>
        <end position="47"/>
    </location>
</feature>
<dbReference type="PATRIC" id="fig|135826.4.peg.447"/>
<evidence type="ECO:0000313" key="2">
    <source>
        <dbReference type="EMBL" id="KIL53470.1"/>
    </source>
</evidence>
<comment type="caution">
    <text evidence="2">The sequence shown here is derived from an EMBL/GenBank/DDBJ whole genome shotgun (WGS) entry which is preliminary data.</text>
</comment>